<evidence type="ECO:0000313" key="10">
    <source>
        <dbReference type="EMBL" id="MCZ8373526.1"/>
    </source>
</evidence>
<evidence type="ECO:0000256" key="8">
    <source>
        <dbReference type="ARBA" id="ARBA00023014"/>
    </source>
</evidence>
<evidence type="ECO:0000256" key="6">
    <source>
        <dbReference type="ARBA" id="ARBA00023002"/>
    </source>
</evidence>
<feature type="domain" description="4Fe-4S ferredoxin-type" evidence="9">
    <location>
        <begin position="2"/>
        <end position="31"/>
    </location>
</feature>
<dbReference type="PANTHER" id="PTHR43673:SF2">
    <property type="entry name" value="NITROREDUCTASE"/>
    <property type="match status" value="1"/>
</dbReference>
<dbReference type="InterPro" id="IPR000415">
    <property type="entry name" value="Nitroreductase-like"/>
</dbReference>
<evidence type="ECO:0000313" key="11">
    <source>
        <dbReference type="Proteomes" id="UP001141933"/>
    </source>
</evidence>
<dbReference type="PROSITE" id="PS00198">
    <property type="entry name" value="4FE4S_FER_1"/>
    <property type="match status" value="1"/>
</dbReference>
<evidence type="ECO:0000256" key="5">
    <source>
        <dbReference type="ARBA" id="ARBA00022723"/>
    </source>
</evidence>
<name>A0ABT4PKK4_9BACT</name>
<dbReference type="Gene3D" id="3.40.109.10">
    <property type="entry name" value="NADH Oxidase"/>
    <property type="match status" value="1"/>
</dbReference>
<dbReference type="InterPro" id="IPR017900">
    <property type="entry name" value="4Fe4S_Fe_S_CS"/>
</dbReference>
<dbReference type="Gene3D" id="3.30.70.20">
    <property type="match status" value="1"/>
</dbReference>
<proteinExistence type="inferred from homology"/>
<dbReference type="PANTHER" id="PTHR43673">
    <property type="entry name" value="NAD(P)H NITROREDUCTASE YDGI-RELATED"/>
    <property type="match status" value="1"/>
</dbReference>
<evidence type="ECO:0000259" key="9">
    <source>
        <dbReference type="PROSITE" id="PS51379"/>
    </source>
</evidence>
<dbReference type="PROSITE" id="PS51379">
    <property type="entry name" value="4FE4S_FER_2"/>
    <property type="match status" value="2"/>
</dbReference>
<protein>
    <submittedName>
        <fullName evidence="10">Nitroreductase family protein</fullName>
    </submittedName>
</protein>
<reference evidence="10" key="1">
    <citation type="submission" date="2022-12" db="EMBL/GenBank/DDBJ databases">
        <title>Phocaeicola acetigenes sp. nov., isolated feces from a healthy human.</title>
        <authorList>
            <person name="Do H."/>
            <person name="Ha Y.B."/>
            <person name="Kim J.-S."/>
            <person name="Suh M.K."/>
            <person name="Kim H.S."/>
            <person name="Lee J.-S."/>
        </authorList>
    </citation>
    <scope>NUCLEOTIDE SEQUENCE</scope>
    <source>
        <strain evidence="10">KGMB11183</strain>
    </source>
</reference>
<comment type="similarity">
    <text evidence="2">Belongs to the nitroreductase family.</text>
</comment>
<evidence type="ECO:0000256" key="1">
    <source>
        <dbReference type="ARBA" id="ARBA00001917"/>
    </source>
</evidence>
<sequence length="285" mass="31919">MTNIHINHETCIRCKKCVRICPSALFTLNAEKQIEVCADSCIACGHCVAICPTNSISHSEFPEDKVHSFDRSQLPNADQVELLIKSRRSNRAFSKERIPEELLQRIVEAAHRAPTATNAQEVKMVMVTNPEVLTAISRLTIGTFMSIVNIVDNPLVKWILKPMMPSGYRYIPVFRQLNDEFEKGNDGILRGATAAIFFYTEKKARFGCQDCNLAYQNASLMAEAEGVAHFYTGFVCSAAGMDRQNKVQKLLGIEGKIHAGIALGMPSFRFDKYIDKKEVSLIRID</sequence>
<dbReference type="SUPFAM" id="SSF54862">
    <property type="entry name" value="4Fe-4S ferredoxins"/>
    <property type="match status" value="1"/>
</dbReference>
<keyword evidence="3" id="KW-0285">Flavoprotein</keyword>
<keyword evidence="6" id="KW-0560">Oxidoreductase</keyword>
<dbReference type="Pfam" id="PF00881">
    <property type="entry name" value="Nitroreductase"/>
    <property type="match status" value="1"/>
</dbReference>
<evidence type="ECO:0000256" key="4">
    <source>
        <dbReference type="ARBA" id="ARBA00022643"/>
    </source>
</evidence>
<dbReference type="Proteomes" id="UP001141933">
    <property type="component" value="Unassembled WGS sequence"/>
</dbReference>
<keyword evidence="4" id="KW-0288">FMN</keyword>
<keyword evidence="11" id="KW-1185">Reference proteome</keyword>
<dbReference type="RefSeq" id="WP_269878861.1">
    <property type="nucleotide sequence ID" value="NZ_JAPZVM010000013.1"/>
</dbReference>
<dbReference type="Pfam" id="PF13237">
    <property type="entry name" value="Fer4_10"/>
    <property type="match status" value="1"/>
</dbReference>
<evidence type="ECO:0000256" key="7">
    <source>
        <dbReference type="ARBA" id="ARBA00023004"/>
    </source>
</evidence>
<keyword evidence="5" id="KW-0479">Metal-binding</keyword>
<organism evidence="10 11">
    <name type="scientific">Phocaeicola acetigenes</name>
    <dbReference type="NCBI Taxonomy" id="3016083"/>
    <lineage>
        <taxon>Bacteria</taxon>
        <taxon>Pseudomonadati</taxon>
        <taxon>Bacteroidota</taxon>
        <taxon>Bacteroidia</taxon>
        <taxon>Bacteroidales</taxon>
        <taxon>Bacteroidaceae</taxon>
        <taxon>Phocaeicola</taxon>
    </lineage>
</organism>
<keyword evidence="8" id="KW-0411">Iron-sulfur</keyword>
<gene>
    <name evidence="10" type="ORF">O6P32_12545</name>
</gene>
<dbReference type="InterPro" id="IPR029479">
    <property type="entry name" value="Nitroreductase"/>
</dbReference>
<keyword evidence="7" id="KW-0408">Iron</keyword>
<comment type="cofactor">
    <cofactor evidence="1">
        <name>FMN</name>
        <dbReference type="ChEBI" id="CHEBI:58210"/>
    </cofactor>
</comment>
<dbReference type="EMBL" id="JAPZVM010000013">
    <property type="protein sequence ID" value="MCZ8373526.1"/>
    <property type="molecule type" value="Genomic_DNA"/>
</dbReference>
<evidence type="ECO:0000256" key="3">
    <source>
        <dbReference type="ARBA" id="ARBA00022630"/>
    </source>
</evidence>
<dbReference type="SUPFAM" id="SSF55469">
    <property type="entry name" value="FMN-dependent nitroreductase-like"/>
    <property type="match status" value="1"/>
</dbReference>
<feature type="domain" description="4Fe-4S ferredoxin-type" evidence="9">
    <location>
        <begin position="32"/>
        <end position="61"/>
    </location>
</feature>
<evidence type="ECO:0000256" key="2">
    <source>
        <dbReference type="ARBA" id="ARBA00007118"/>
    </source>
</evidence>
<accession>A0ABT4PKK4</accession>
<comment type="caution">
    <text evidence="10">The sequence shown here is derived from an EMBL/GenBank/DDBJ whole genome shotgun (WGS) entry which is preliminary data.</text>
</comment>
<dbReference type="InterPro" id="IPR017896">
    <property type="entry name" value="4Fe4S_Fe-S-bd"/>
</dbReference>